<evidence type="ECO:0000259" key="2">
    <source>
        <dbReference type="Pfam" id="PF02517"/>
    </source>
</evidence>
<dbReference type="AlphaFoldDB" id="A0A431UT32"/>
<sequence length="260" mass="29617">MFISSKSLPISIIAIPFLLGIIFTSYRLFFSLMIVIFFLLIMYIINVNYRFVTLIFISFLIGLFIYQLINLFIDNFDMPRELRVLINRGLLIIIFTALTIVNIVHKKKISFFNNKANWGNSISLPFHSIKLSYFMLIGIIITGLVFIPIILNKEPGFIKSIFIFGLLFSIINAILEELIWRGIMLTSLIEYISVTNAIIITSIGFGMLHLVVGIPFFISLLFSIGGLFYGFIVIKTNSIYPAIIFHFVVNIGMVLSGMIL</sequence>
<organism evidence="3 4">
    <name type="scientific">Lysinibacillus telephonicus</name>
    <dbReference type="NCBI Taxonomy" id="1714840"/>
    <lineage>
        <taxon>Bacteria</taxon>
        <taxon>Bacillati</taxon>
        <taxon>Bacillota</taxon>
        <taxon>Bacilli</taxon>
        <taxon>Bacillales</taxon>
        <taxon>Bacillaceae</taxon>
        <taxon>Lysinibacillus</taxon>
    </lineage>
</organism>
<feature type="transmembrane region" description="Helical" evidence="1">
    <location>
        <begin position="239"/>
        <end position="259"/>
    </location>
</feature>
<keyword evidence="3" id="KW-0645">Protease</keyword>
<evidence type="ECO:0000313" key="4">
    <source>
        <dbReference type="Proteomes" id="UP000276349"/>
    </source>
</evidence>
<feature type="transmembrane region" description="Helical" evidence="1">
    <location>
        <begin position="7"/>
        <end position="23"/>
    </location>
</feature>
<accession>A0A431UT32</accession>
<dbReference type="Proteomes" id="UP000276349">
    <property type="component" value="Unassembled WGS sequence"/>
</dbReference>
<feature type="transmembrane region" description="Helical" evidence="1">
    <location>
        <begin position="29"/>
        <end position="45"/>
    </location>
</feature>
<dbReference type="GO" id="GO:0008237">
    <property type="term" value="F:metallopeptidase activity"/>
    <property type="evidence" value="ECO:0007669"/>
    <property type="project" value="UniProtKB-KW"/>
</dbReference>
<dbReference type="OrthoDB" id="8754470at2"/>
<dbReference type="GO" id="GO:0004175">
    <property type="term" value="F:endopeptidase activity"/>
    <property type="evidence" value="ECO:0007669"/>
    <property type="project" value="UniProtKB-ARBA"/>
</dbReference>
<feature type="transmembrane region" description="Helical" evidence="1">
    <location>
        <begin position="187"/>
        <end position="208"/>
    </location>
</feature>
<reference evidence="3 4" key="1">
    <citation type="submission" date="2018-12" db="EMBL/GenBank/DDBJ databases">
        <authorList>
            <person name="Yu L."/>
        </authorList>
    </citation>
    <scope>NUCLEOTIDE SEQUENCE [LARGE SCALE GENOMIC DNA]</scope>
    <source>
        <strain evidence="3 4">S5H2222</strain>
    </source>
</reference>
<evidence type="ECO:0000256" key="1">
    <source>
        <dbReference type="SAM" id="Phobius"/>
    </source>
</evidence>
<dbReference type="GO" id="GO:0006508">
    <property type="term" value="P:proteolysis"/>
    <property type="evidence" value="ECO:0007669"/>
    <property type="project" value="UniProtKB-KW"/>
</dbReference>
<dbReference type="RefSeq" id="WP_126294518.1">
    <property type="nucleotide sequence ID" value="NZ_RXNR01000028.1"/>
</dbReference>
<protein>
    <submittedName>
        <fullName evidence="3">CPBP family intramembrane metalloprotease</fullName>
    </submittedName>
</protein>
<dbReference type="InterPro" id="IPR003675">
    <property type="entry name" value="Rce1/LyrA-like_dom"/>
</dbReference>
<evidence type="ECO:0000313" key="3">
    <source>
        <dbReference type="EMBL" id="RTQ92700.1"/>
    </source>
</evidence>
<dbReference type="GO" id="GO:0080120">
    <property type="term" value="P:CAAX-box protein maturation"/>
    <property type="evidence" value="ECO:0007669"/>
    <property type="project" value="UniProtKB-ARBA"/>
</dbReference>
<dbReference type="Pfam" id="PF02517">
    <property type="entry name" value="Rce1-like"/>
    <property type="match status" value="1"/>
</dbReference>
<keyword evidence="1" id="KW-1133">Transmembrane helix</keyword>
<keyword evidence="3" id="KW-0482">Metalloprotease</keyword>
<comment type="caution">
    <text evidence="3">The sequence shown here is derived from an EMBL/GenBank/DDBJ whole genome shotgun (WGS) entry which is preliminary data.</text>
</comment>
<feature type="transmembrane region" description="Helical" evidence="1">
    <location>
        <begin position="85"/>
        <end position="105"/>
    </location>
</feature>
<dbReference type="EMBL" id="RXNR01000028">
    <property type="protein sequence ID" value="RTQ92700.1"/>
    <property type="molecule type" value="Genomic_DNA"/>
</dbReference>
<feature type="transmembrane region" description="Helical" evidence="1">
    <location>
        <begin position="157"/>
        <end position="175"/>
    </location>
</feature>
<keyword evidence="1" id="KW-0472">Membrane</keyword>
<keyword evidence="3" id="KW-0378">Hydrolase</keyword>
<name>A0A431UT32_9BACI</name>
<proteinExistence type="predicted"/>
<feature type="transmembrane region" description="Helical" evidence="1">
    <location>
        <begin position="52"/>
        <end position="73"/>
    </location>
</feature>
<feature type="domain" description="CAAX prenyl protease 2/Lysostaphin resistance protein A-like" evidence="2">
    <location>
        <begin position="161"/>
        <end position="251"/>
    </location>
</feature>
<keyword evidence="1" id="KW-0812">Transmembrane</keyword>
<keyword evidence="4" id="KW-1185">Reference proteome</keyword>
<feature type="transmembrane region" description="Helical" evidence="1">
    <location>
        <begin position="214"/>
        <end position="232"/>
    </location>
</feature>
<gene>
    <name evidence="3" type="ORF">EKG35_11060</name>
</gene>
<feature type="transmembrane region" description="Helical" evidence="1">
    <location>
        <begin position="131"/>
        <end position="151"/>
    </location>
</feature>